<keyword evidence="3" id="KW-1185">Reference proteome</keyword>
<dbReference type="InParanoid" id="A0A1X2HWR8"/>
<dbReference type="EMBL" id="MCGN01000001">
    <property type="protein sequence ID" value="ORZ03987.1"/>
    <property type="molecule type" value="Genomic_DNA"/>
</dbReference>
<name>A0A1X2HWR8_SYNRA</name>
<gene>
    <name evidence="2" type="ORF">BCR43DRAFT_560544</name>
</gene>
<comment type="caution">
    <text evidence="2">The sequence shown here is derived from an EMBL/GenBank/DDBJ whole genome shotgun (WGS) entry which is preliminary data.</text>
</comment>
<feature type="region of interest" description="Disordered" evidence="1">
    <location>
        <begin position="1"/>
        <end position="54"/>
    </location>
</feature>
<reference evidence="2 3" key="1">
    <citation type="submission" date="2016-07" db="EMBL/GenBank/DDBJ databases">
        <title>Pervasive Adenine N6-methylation of Active Genes in Fungi.</title>
        <authorList>
            <consortium name="DOE Joint Genome Institute"/>
            <person name="Mondo S.J."/>
            <person name="Dannebaum R.O."/>
            <person name="Kuo R.C."/>
            <person name="Labutti K."/>
            <person name="Haridas S."/>
            <person name="Kuo A."/>
            <person name="Salamov A."/>
            <person name="Ahrendt S.R."/>
            <person name="Lipzen A."/>
            <person name="Sullivan W."/>
            <person name="Andreopoulos W.B."/>
            <person name="Clum A."/>
            <person name="Lindquist E."/>
            <person name="Daum C."/>
            <person name="Ramamoorthy G.K."/>
            <person name="Gryganskyi A."/>
            <person name="Culley D."/>
            <person name="Magnuson J.K."/>
            <person name="James T.Y."/>
            <person name="O'Malley M.A."/>
            <person name="Stajich J.E."/>
            <person name="Spatafora J.W."/>
            <person name="Visel A."/>
            <person name="Grigoriev I.V."/>
        </authorList>
    </citation>
    <scope>NUCLEOTIDE SEQUENCE [LARGE SCALE GENOMIC DNA]</scope>
    <source>
        <strain evidence="2 3">NRRL 2496</strain>
    </source>
</reference>
<proteinExistence type="predicted"/>
<dbReference type="AlphaFoldDB" id="A0A1X2HWR8"/>
<dbReference type="OrthoDB" id="2362414at2759"/>
<feature type="compositionally biased region" description="Low complexity" evidence="1">
    <location>
        <begin position="43"/>
        <end position="54"/>
    </location>
</feature>
<sequence>MDQPWHKPPKQRILPLPQPSNNSNNNHNPATHGLIPPPPPSSLPAASTSPTSSYSGLDWQNIMQLYQNQPDLLKMILNSKVEEDKRRTEEAKLRSKELDLYIQDTKKRIAAYHQQQYLHDGNNSNSSNNRRESTSAAAYLPSASTPQEVMHPIKKVELFNVVS</sequence>
<accession>A0A1X2HWR8</accession>
<feature type="compositionally biased region" description="Low complexity" evidence="1">
    <location>
        <begin position="19"/>
        <end position="29"/>
    </location>
</feature>
<dbReference type="Proteomes" id="UP000242180">
    <property type="component" value="Unassembled WGS sequence"/>
</dbReference>
<organism evidence="2 3">
    <name type="scientific">Syncephalastrum racemosum</name>
    <name type="common">Filamentous fungus</name>
    <dbReference type="NCBI Taxonomy" id="13706"/>
    <lineage>
        <taxon>Eukaryota</taxon>
        <taxon>Fungi</taxon>
        <taxon>Fungi incertae sedis</taxon>
        <taxon>Mucoromycota</taxon>
        <taxon>Mucoromycotina</taxon>
        <taxon>Mucoromycetes</taxon>
        <taxon>Mucorales</taxon>
        <taxon>Syncephalastraceae</taxon>
        <taxon>Syncephalastrum</taxon>
    </lineage>
</organism>
<evidence type="ECO:0000313" key="2">
    <source>
        <dbReference type="EMBL" id="ORZ03987.1"/>
    </source>
</evidence>
<protein>
    <submittedName>
        <fullName evidence="2">Uncharacterized protein</fullName>
    </submittedName>
</protein>
<evidence type="ECO:0000313" key="3">
    <source>
        <dbReference type="Proteomes" id="UP000242180"/>
    </source>
</evidence>
<evidence type="ECO:0000256" key="1">
    <source>
        <dbReference type="SAM" id="MobiDB-lite"/>
    </source>
</evidence>